<feature type="transmembrane region" description="Helical" evidence="17">
    <location>
        <begin position="2654"/>
        <end position="2672"/>
    </location>
</feature>
<feature type="transmembrane region" description="Helical" evidence="17">
    <location>
        <begin position="749"/>
        <end position="773"/>
    </location>
</feature>
<proteinExistence type="inferred from homology"/>
<feature type="domain" description="Voltage-gated Na+ ion channel cytoplasmic" evidence="22">
    <location>
        <begin position="2458"/>
        <end position="2596"/>
    </location>
</feature>
<evidence type="ECO:0000259" key="22">
    <source>
        <dbReference type="Pfam" id="PF11933"/>
    </source>
</evidence>
<dbReference type="FunFam" id="1.20.120.350:FF:000005">
    <property type="entry name" value="Sodium channel protein"/>
    <property type="match status" value="2"/>
</dbReference>
<keyword evidence="3 17" id="KW-0894">Sodium channel</keyword>
<dbReference type="Pfam" id="PF06512">
    <property type="entry name" value="Na_trans_assoc"/>
    <property type="match status" value="2"/>
</dbReference>
<feature type="compositionally biased region" description="Basic and acidic residues" evidence="19">
    <location>
        <begin position="1875"/>
        <end position="1884"/>
    </location>
</feature>
<dbReference type="FunFam" id="1.10.238.10:FF:000002">
    <property type="entry name" value="Sodium channel protein"/>
    <property type="match status" value="2"/>
</dbReference>
<feature type="transmembrane region" description="Helical" evidence="17">
    <location>
        <begin position="2086"/>
        <end position="2105"/>
    </location>
</feature>
<feature type="transmembrane region" description="Helical" evidence="17">
    <location>
        <begin position="1247"/>
        <end position="1275"/>
    </location>
</feature>
<dbReference type="FunFam" id="1.10.287.70:FF:000006">
    <property type="entry name" value="Sodium channel protein"/>
    <property type="match status" value="2"/>
</dbReference>
<feature type="transmembrane region" description="Helical" evidence="17">
    <location>
        <begin position="254"/>
        <end position="274"/>
    </location>
</feature>
<evidence type="ECO:0000256" key="5">
    <source>
        <dbReference type="ARBA" id="ARBA00022553"/>
    </source>
</evidence>
<feature type="transmembrane region" description="Helical" evidence="17">
    <location>
        <begin position="1172"/>
        <end position="1191"/>
    </location>
</feature>
<evidence type="ECO:0000256" key="8">
    <source>
        <dbReference type="ARBA" id="ARBA00022882"/>
    </source>
</evidence>
<dbReference type="Gene3D" id="1.10.287.70">
    <property type="match status" value="8"/>
</dbReference>
<feature type="domain" description="Ion transport" evidence="20">
    <location>
        <begin position="3100"/>
        <end position="3307"/>
    </location>
</feature>
<dbReference type="InterPro" id="IPR010526">
    <property type="entry name" value="Na_trans_assoc_dom"/>
</dbReference>
<dbReference type="PANTHER" id="PTHR10037">
    <property type="entry name" value="VOLTAGE-GATED CATION CHANNEL CALCIUM AND SODIUM"/>
    <property type="match status" value="1"/>
</dbReference>
<dbReference type="GO" id="GO:0019228">
    <property type="term" value="P:neuronal action potential"/>
    <property type="evidence" value="ECO:0007669"/>
    <property type="project" value="TreeGrafter"/>
</dbReference>
<dbReference type="Proteomes" id="UP001295444">
    <property type="component" value="Chromosome 07"/>
</dbReference>
<dbReference type="PRINTS" id="PR00170">
    <property type="entry name" value="NACHANNEL"/>
</dbReference>
<feature type="coiled-coil region" evidence="18">
    <location>
        <begin position="403"/>
        <end position="448"/>
    </location>
</feature>
<evidence type="ECO:0000313" key="24">
    <source>
        <dbReference type="Proteomes" id="UP001295444"/>
    </source>
</evidence>
<evidence type="ECO:0000256" key="13">
    <source>
        <dbReference type="ARBA" id="ARBA00023157"/>
    </source>
</evidence>
<evidence type="ECO:0000256" key="7">
    <source>
        <dbReference type="ARBA" id="ARBA00022737"/>
    </source>
</evidence>
<feature type="domain" description="Ion transport" evidence="20">
    <location>
        <begin position="3398"/>
        <end position="3653"/>
    </location>
</feature>
<dbReference type="GO" id="GO:0001518">
    <property type="term" value="C:voltage-gated sodium channel complex"/>
    <property type="evidence" value="ECO:0007669"/>
    <property type="project" value="UniProtKB-UniRule"/>
</dbReference>
<feature type="domain" description="Voltage-gated Na+ ion channel cytoplasmic" evidence="22">
    <location>
        <begin position="490"/>
        <end position="633"/>
    </location>
</feature>
<feature type="transmembrane region" description="Helical" evidence="17">
    <location>
        <begin position="2764"/>
        <end position="2797"/>
    </location>
</feature>
<feature type="transmembrane region" description="Helical" evidence="17">
    <location>
        <begin position="131"/>
        <end position="152"/>
    </location>
</feature>
<feature type="transmembrane region" description="Helical" evidence="17">
    <location>
        <begin position="1673"/>
        <end position="1696"/>
    </location>
</feature>
<dbReference type="Pfam" id="PF11933">
    <property type="entry name" value="Na_trans_cytopl"/>
    <property type="match status" value="2"/>
</dbReference>
<dbReference type="EMBL" id="OW240918">
    <property type="protein sequence ID" value="CAH2305651.1"/>
    <property type="molecule type" value="Genomic_DNA"/>
</dbReference>
<feature type="transmembrane region" description="Helical" evidence="17">
    <location>
        <begin position="3620"/>
        <end position="3643"/>
    </location>
</feature>
<keyword evidence="2 17" id="KW-0813">Transport</keyword>
<feature type="transmembrane region" description="Helical" evidence="17">
    <location>
        <begin position="684"/>
        <end position="702"/>
    </location>
</feature>
<feature type="transmembrane region" description="Helical" evidence="17">
    <location>
        <begin position="794"/>
        <end position="827"/>
    </location>
</feature>
<dbReference type="FunFam" id="1.20.120.350:FF:000004">
    <property type="entry name" value="Sodium channel protein"/>
    <property type="match status" value="2"/>
</dbReference>
<feature type="region of interest" description="Disordered" evidence="19">
    <location>
        <begin position="1040"/>
        <end position="1073"/>
    </location>
</feature>
<feature type="transmembrane region" description="Helical" evidence="17">
    <location>
        <begin position="3429"/>
        <end position="3447"/>
    </location>
</feature>
<feature type="coiled-coil region" evidence="18">
    <location>
        <begin position="2277"/>
        <end position="2311"/>
    </location>
</feature>
<dbReference type="Pfam" id="PF00520">
    <property type="entry name" value="Ion_trans"/>
    <property type="match status" value="8"/>
</dbReference>
<dbReference type="PANTHER" id="PTHR10037:SF288">
    <property type="entry name" value="SODIUM CHANNEL PROTEIN PARA"/>
    <property type="match status" value="1"/>
</dbReference>
<keyword evidence="8 17" id="KW-0851">Voltage-gated channel</keyword>
<feature type="transmembrane region" description="Helical" evidence="17">
    <location>
        <begin position="3233"/>
        <end position="3253"/>
    </location>
</feature>
<sequence>MEQAHILPPGPDSFRYFTRESLEAIENRITEQKSKKSKQEHKEDNETGPKPNTDLEAGKKLPFIYGDIPRGMVSEPLEDLDPFYADQKTFIVLNRGKAIFRFSATSALYVLTPFNPVRRVAIKILIHSYPFHGYCIFIMCTILTNCVFMTWLSPPDWTKNVEYTFTGIYTLESLIKILARGFCLEKFTFLRDPWNWLDFTVIVMAYVTEFINLGNVSALRTFRVLRALKTISVIPGLKTIVGALIQAVKKLSDVMVLTVFCLSVFALVGLQLFMGHLRSKCVLWPKGVPFNVTVFEETYNESSVYKLKGQKDPLLCGGNTDAGHCPEGYICEKYGRNPNYGYTSFDSFGWAFLSLFRLMTQDSWETLYQQTLRASGKTYMIFFVLVIFLGSFYLVNLILAVVAMAYEEQNQAMLIEAEQKEAEFQQMMDQLKKQQEEAQAIAAAYAESQVLNEDAAPDDSSECSSTVSKLSSKSAKERKNWRRHRKQPQLNVRGFLFSPRRSSKASIFSFRDHAKDIGSENDFADDEHSTFEDNDSRRDSLFVPGRDVERRNSNLSQISRSSRMLPLLSMNGKMHSTVDCNGVVSLVGGSPGLPPEGTTTETDVKKRRTSSYKVSMDLLEDPTLKQRALSIASIITNTMEELEEKRQKCPPCWYKFANSVLIWDCCDTWLKVKHIVKLIVMDPFVDLAITVCIVLNTIFMALEHAHMTNQFSSVLAMGNNVFTGIFTAEMIFKLIALDPYYYFQEGWNIFDSFIVCLSLMEVMLTKTGGFSVLRSFRLLRVFKLAKSWPTLNMLIKIIGNSVGALGNLTLVLAIIVFIFAVIGMQLFGKHYCENVWKISSDHRLPRWHMNDFFHSFLIVFRVLCGEWIETMWDCMEVSDKYLCLIVFMLVMVIGNLVVLNLFLALLLSSFSSDNLSATDNDSEMNNLQIAVGRMQKAFSYITICLCDFFQKIFVKNKKSKMNETNQFEERQAIANSFAFPKVIGEVIKEQEYLRDGNGTTGAIETGAEKDIVDELMHNKQCLSVAVPIAVGESDCENLNTEDFSSESDQEESKEKKKLSSSSEGSTINLRGPGSEGVEVLLDYDFEDALEPEPCFTDGCVRRFKCCQVNIEDGKGKEWWNLRKTCFSIVEHSWFESFIIFMILLSSGALAFEDIHIEKHRTLKTVLDYADKVFTYVFIVEMVLKWVAYGFAKYFTNAWCWLDFLIVDISLISLVATALGFSELAAIKSLRTLRALRPLRALSRFEGMRVVVNALIGAIPSIMNVLLVCLIFWLIFSIMGVNLLAGKFYRCVNSTTGDILPLSVVKNKSECNSTEDYRWKNVKVNFDNVGAGYLALLQVATFKGWMPIMYAAVDSKNVNEQPSYEANLYMYIYFVVFIIFGSFFTLNLFIGVIIDNFNQQKKKIRGQDIFMTEEQKKYYNAMKKLGSKKPQKPIPRPTNAFQGLVFDIVTKQAFDITIMVLICLNMVTMMIETDDQSKEVENNLYWVNVVFIILFTGEFLLKLISLRQYYFTIGWNIFDLVVIILSIIGMFLAEIIEKYFVSPTLFRVIRLARIGRILRLIKGAKGIRTLLFALMMSLPALFNIGLLLFLVMFIYAIFGMSNFAYVKKESGIDDMFNFETFGNSMICLFQITTSAGWDGLLEPILNSGKPDCNPNIEHPGSSIKGDCGNPPVGIFFFVSYIIISFLIVVNMYIAVILENFSVATEESAEPLGEDDFDMFYEVWEKFDPGATQFIEYSKLSDFADSLDPPLRVPKPNKMQLIAMDLPMVSGDRIHCLDILFAFTKRVLGEGGDMDTLRQPMEERFMAANPSKVPYEPITTTLRRKQEELSAMAIQRCFRRLVSVPEGPDSFRYFTRESLEAIENRISEQKTKKSKQEHKEDNEKCPKPNTDLEDGKKLPCIYGDIPRGMVSEPLDDLDPFYADQKTFIVLNRGKAIFRFSATSALYIFTPFTPVRRIAIKILIHSYPFHANIFIMCTILTNCVIMTWLSPPDWTKNVEYTFTGIYTLESLIKILARGFCLGKFTFLRDPWNWLDFTVIVMAYVTEFNENLGNVSALRTFRVLRALKTISVIPGLKTIVAALVQSVKKLFNVMVLTVFCLSVFALVGLQLFMGHLRSKCVLWPKEHLQLHVCSSTHSSQALMAIISLNILFLQISTQWRQQFFFLFLRVDSTVEKYERKLKKSSGSYLKKCSVYKLKDAGHCPEGYICEKYGRNPNYGYTSFDNFGWAFLSLFRLMTQDSWETLYQQVLRVSGKTYMIFFVLVIFLVSFYLVNLILAVVAMAYEEQNQAMLIEAEQKEAEFQQMMDQLKKQEEEAQGSAKLELDSLSDVHMTSTLGFVTFNLFQAAKHLICKVVRSLSLPVENGKIADLFKCFNPQVLDEEQISKTNSTVEFPHEALGVSGEFHASTGGLPISVPCPNLDLHCLLHGYGLGPSAATVDGALVGFVLRGAIEQNGAILRPRRFSFTDYAKDIGSENYFADDEHRTFDDNDSQMDLLFFVLARYVQLSNSNLSDISRSSRMLLLLSTNGQMHYTVDYNGVVSLVGSSPGLPPEKSNAVGMLKIKVTTTERDVKKRRTSKYLVSMDVLKDPTLKKRGLSTASRITETMGDTVMQLEELEEKRQKCPPWWYQFANCVLIWDCCDVWLKVKHIVKLIVMDPFVDLAITVCIVLNTFFMAIEHAHMDYQFTHVLSVGNNVFTGIFTAEMIFKMIALDPYYYFQKGWNIFDSLIVCLSLMEVMLTKTGGFSVLRSFRLLRVFKLAKSWPTLNMLIKIIGNSVGALGNLTLVLAIIVFIFAVIGMQLFGKHYCENVWKISSDHRLPRWHMNDFFHSFLIVFRVLCGEWIETMWDCMEVSDKYLCLIVFMLVMVIGNLVVLNLFLALLLSSFSSDNLSAMDNDNDINKLKIAVVRMQNAFNYITKCSGDSFRKIFFKNKSKMNETNEFEECQAIANSCVFPKVTAEVTKEEEYLRNGNDALESGVEKVIVDEKDIYLTMHNKQCLSVGVPLADSETLDSEDFSSESYQEESKEYKDQIKTTFVTEGSTINLGSSSEGVEFLLDYDLEDALVPKPCFTDGCARRFKFCQVNIEDRKGKEWWNLRKTCFSIVEHSWFESFIIFTILLSSGALAFDDIHIGNHKTLKTVLDYADKVFTYVFIVEMVLKWAAYGFAKYFTNAWCWLDFLIVNISLISLVATALGFSELAAIKSLRTLRALRPLRALSRFEGMRVVVNALIGAIPSIMNVLLVCLIFWLIFSIMGVNLLAGKFYRCVNSTTGDILPLSVVKNKSECNSSEDYRWKNVKVNFDNVATGYLALLQVKQESTFWICEFLRLWYSYSEVQAFDVNRYYGQLRCIHEQWVGEGGQDIFMTEEQKKYYNAMKKLASKKPQKPIPRPTNAFQGLVFDIVTKQAFDITIMVLICLNMVTMMIETDDQSNEVENNLYWVNVVFIILFTGEFLLKLISLRQYYFTSGWNIFDLVVVIFSIIGMFLAEIIEKYFVSPTLFRVIRLARIGRILRLIKGAKGIRTLLFALMMSLPALFNIGLLLFLVMFMYAIFGMSNFAYVKKEAGIDDMFNFETFGNSMICLFQITTSAGWDGLLEPILNSGEPDCNPKIEHPGRSIKGDCGNPPLGIFFFVSYIIISFLIVVNMYIAVILENFNVATEESEEPLGEDDFDVFYEVWERFDPDATQFIEYSKLSDFADSLDPPLRVPKPNKIQLIAMDLTMVSGDRIHCLDILFAFTKRVLGEGDMDSLRQPMEERFMAANPSEVPYEPITTTIRRKQEELSAIAIQRCFRRHFKKYYI</sequence>
<dbReference type="FunFam" id="1.20.120.350:FF:000003">
    <property type="entry name" value="Voltage-dependent sodium channel"/>
    <property type="match status" value="2"/>
</dbReference>
<keyword evidence="5" id="KW-0597">Phosphoprotein</keyword>
<evidence type="ECO:0000256" key="1">
    <source>
        <dbReference type="ARBA" id="ARBA00004651"/>
    </source>
</evidence>
<feature type="transmembrane region" description="Helical" evidence="17">
    <location>
        <begin position="3516"/>
        <end position="3544"/>
    </location>
</feature>
<evidence type="ECO:0000256" key="12">
    <source>
        <dbReference type="ARBA" id="ARBA00023136"/>
    </source>
</evidence>
<feature type="transmembrane region" description="Helical" evidence="17">
    <location>
        <begin position="1452"/>
        <end position="1470"/>
    </location>
</feature>
<feature type="transmembrane region" description="Helical" evidence="17">
    <location>
        <begin position="1203"/>
        <end position="1226"/>
    </location>
</feature>
<feature type="domain" description="Ion transport" evidence="20">
    <location>
        <begin position="1131"/>
        <end position="1402"/>
    </location>
</feature>
<feature type="transmembrane region" description="Helical" evidence="17">
    <location>
        <begin position="227"/>
        <end position="248"/>
    </location>
</feature>
<feature type="domain" description="Ion transport" evidence="20">
    <location>
        <begin position="683"/>
        <end position="914"/>
    </location>
</feature>
<keyword evidence="6 17" id="KW-0812">Transmembrane</keyword>
<feature type="transmembrane region" description="Helical" evidence="17">
    <location>
        <begin position="1133"/>
        <end position="1151"/>
    </location>
</feature>
<evidence type="ECO:0000256" key="14">
    <source>
        <dbReference type="ARBA" id="ARBA00023201"/>
    </source>
</evidence>
<feature type="domain" description="Sodium ion transport-associated" evidence="21">
    <location>
        <begin position="921"/>
        <end position="1126"/>
    </location>
</feature>
<evidence type="ECO:0000256" key="10">
    <source>
        <dbReference type="ARBA" id="ARBA00023053"/>
    </source>
</evidence>
<feature type="transmembrane region" description="Helical" evidence="17">
    <location>
        <begin position="1482"/>
        <end position="1500"/>
    </location>
</feature>
<feature type="transmembrane region" description="Helical" evidence="17">
    <location>
        <begin position="3172"/>
        <end position="3195"/>
    </location>
</feature>
<dbReference type="InterPro" id="IPR027359">
    <property type="entry name" value="Volt_channel_dom_sf"/>
</dbReference>
<feature type="transmembrane region" description="Helical" evidence="17">
    <location>
        <begin position="3399"/>
        <end position="3417"/>
    </location>
</feature>
<feature type="transmembrane region" description="Helical" evidence="17">
    <location>
        <begin position="3459"/>
        <end position="3479"/>
    </location>
</feature>
<feature type="transmembrane region" description="Helical" evidence="17">
    <location>
        <begin position="1512"/>
        <end position="1532"/>
    </location>
</feature>
<accession>A0AAD1WE32</accession>
<comment type="subcellular location">
    <subcellularLocation>
        <location evidence="1 17">Cell membrane</location>
        <topology evidence="1 17">Multi-pass membrane protein</topology>
    </subcellularLocation>
</comment>
<feature type="transmembrane region" description="Helical" evidence="17">
    <location>
        <begin position="1933"/>
        <end position="1952"/>
    </location>
</feature>
<dbReference type="Gene3D" id="1.20.5.1190">
    <property type="entry name" value="iswi atpase"/>
    <property type="match status" value="2"/>
</dbReference>
<dbReference type="FunFam" id="1.20.120.350:FF:000002">
    <property type="entry name" value="Sodium channel protein"/>
    <property type="match status" value="2"/>
</dbReference>
<feature type="domain" description="Ion transport" evidence="20">
    <location>
        <begin position="1969"/>
        <end position="2285"/>
    </location>
</feature>
<dbReference type="GO" id="GO:0086010">
    <property type="term" value="P:membrane depolarization during action potential"/>
    <property type="evidence" value="ECO:0007669"/>
    <property type="project" value="TreeGrafter"/>
</dbReference>
<feature type="transmembrane region" description="Helical" evidence="17">
    <location>
        <begin position="2253"/>
        <end position="2280"/>
    </location>
</feature>
<dbReference type="Gene3D" id="1.20.120.350">
    <property type="entry name" value="Voltage-gated potassium channels. Chain C"/>
    <property type="match status" value="8"/>
</dbReference>
<feature type="transmembrane region" description="Helical" evidence="17">
    <location>
        <begin position="1370"/>
        <end position="1393"/>
    </location>
</feature>
<feature type="transmembrane region" description="Helical" evidence="17">
    <location>
        <begin position="3141"/>
        <end position="3160"/>
    </location>
</feature>
<feature type="transmembrane region" description="Helical" evidence="17">
    <location>
        <begin position="881"/>
        <end position="907"/>
    </location>
</feature>
<keyword evidence="14 17" id="KW-0739">Sodium transport</keyword>
<evidence type="ECO:0000259" key="20">
    <source>
        <dbReference type="Pfam" id="PF00520"/>
    </source>
</evidence>
<evidence type="ECO:0000313" key="23">
    <source>
        <dbReference type="EMBL" id="CAH2305651.1"/>
    </source>
</evidence>
<keyword evidence="12 17" id="KW-0472">Membrane</keyword>
<keyword evidence="9 17" id="KW-1133">Transmembrane helix</keyword>
<reference evidence="23" key="1">
    <citation type="submission" date="2022-03" db="EMBL/GenBank/DDBJ databases">
        <authorList>
            <person name="Alioto T."/>
            <person name="Alioto T."/>
            <person name="Gomez Garrido J."/>
        </authorList>
    </citation>
    <scope>NUCLEOTIDE SEQUENCE</scope>
</reference>
<dbReference type="InterPro" id="IPR044564">
    <property type="entry name" value="Na_chnl_inactivation_gate"/>
</dbReference>
<feature type="domain" description="Ion transport" evidence="20">
    <location>
        <begin position="2653"/>
        <end position="2884"/>
    </location>
</feature>
<feature type="transmembrane region" description="Helical" evidence="17">
    <location>
        <begin position="196"/>
        <end position="215"/>
    </location>
</feature>
<dbReference type="InterPro" id="IPR001696">
    <property type="entry name" value="Na_channel_asu"/>
</dbReference>
<name>A0AAD1WE32_PELCU</name>
<dbReference type="InterPro" id="IPR005821">
    <property type="entry name" value="Ion_trans_dom"/>
</dbReference>
<evidence type="ECO:0000256" key="18">
    <source>
        <dbReference type="SAM" id="Coils"/>
    </source>
</evidence>
<feature type="transmembrane region" description="Helical" evidence="17">
    <location>
        <begin position="379"/>
        <end position="406"/>
    </location>
</feature>
<evidence type="ECO:0000256" key="9">
    <source>
        <dbReference type="ARBA" id="ARBA00022989"/>
    </source>
</evidence>
<protein>
    <recommendedName>
        <fullName evidence="17">Sodium channel protein</fullName>
    </recommendedName>
</protein>
<dbReference type="GO" id="GO:0005248">
    <property type="term" value="F:voltage-gated sodium channel activity"/>
    <property type="evidence" value="ECO:0007669"/>
    <property type="project" value="InterPro"/>
</dbReference>
<feature type="region of interest" description="Disordered" evidence="19">
    <location>
        <begin position="455"/>
        <end position="484"/>
    </location>
</feature>
<evidence type="ECO:0000256" key="3">
    <source>
        <dbReference type="ARBA" id="ARBA00022461"/>
    </source>
</evidence>
<organism evidence="23 24">
    <name type="scientific">Pelobates cultripes</name>
    <name type="common">Western spadefoot toad</name>
    <dbReference type="NCBI Taxonomy" id="61616"/>
    <lineage>
        <taxon>Eukaryota</taxon>
        <taxon>Metazoa</taxon>
        <taxon>Chordata</taxon>
        <taxon>Craniata</taxon>
        <taxon>Vertebrata</taxon>
        <taxon>Euteleostomi</taxon>
        <taxon>Amphibia</taxon>
        <taxon>Batrachia</taxon>
        <taxon>Anura</taxon>
        <taxon>Pelobatoidea</taxon>
        <taxon>Pelobatidae</taxon>
        <taxon>Pelobates</taxon>
    </lineage>
</organism>
<keyword evidence="13" id="KW-1015">Disulfide bond</keyword>
<feature type="domain" description="Ion transport" evidence="20">
    <location>
        <begin position="1451"/>
        <end position="1706"/>
    </location>
</feature>
<evidence type="ECO:0000256" key="15">
    <source>
        <dbReference type="ARBA" id="ARBA00023303"/>
    </source>
</evidence>
<evidence type="ECO:0000256" key="11">
    <source>
        <dbReference type="ARBA" id="ARBA00023065"/>
    </source>
</evidence>
<dbReference type="Gene3D" id="1.10.238.10">
    <property type="entry name" value="EF-hand"/>
    <property type="match status" value="2"/>
</dbReference>
<keyword evidence="7" id="KW-0677">Repeat</keyword>
<evidence type="ECO:0000259" key="21">
    <source>
        <dbReference type="Pfam" id="PF06512"/>
    </source>
</evidence>
<keyword evidence="4" id="KW-1003">Cell membrane</keyword>
<keyword evidence="10 17" id="KW-0915">Sodium</keyword>
<keyword evidence="11 17" id="KW-0406">Ion transport</keyword>
<feature type="domain" description="Ion transport" evidence="20">
    <location>
        <begin position="135"/>
        <end position="411"/>
    </location>
</feature>
<feature type="transmembrane region" description="Helical" evidence="17">
    <location>
        <begin position="2851"/>
        <end position="2877"/>
    </location>
</feature>
<feature type="transmembrane region" description="Helical" evidence="17">
    <location>
        <begin position="2719"/>
        <end position="2743"/>
    </location>
</feature>
<dbReference type="CDD" id="cd13433">
    <property type="entry name" value="Na_channel_gate"/>
    <property type="match status" value="2"/>
</dbReference>
<feature type="transmembrane region" description="Helical" evidence="17">
    <location>
        <begin position="1569"/>
        <end position="1597"/>
    </location>
</feature>
<dbReference type="InterPro" id="IPR043203">
    <property type="entry name" value="VGCC_Ca_Na"/>
</dbReference>
<feature type="domain" description="Sodium ion transport-associated" evidence="21">
    <location>
        <begin position="2891"/>
        <end position="3095"/>
    </location>
</feature>
<evidence type="ECO:0000256" key="6">
    <source>
        <dbReference type="ARBA" id="ARBA00022692"/>
    </source>
</evidence>
<dbReference type="FunFam" id="1.10.287.70:FF:000001">
    <property type="entry name" value="Sodium channel protein"/>
    <property type="match status" value="2"/>
</dbReference>
<feature type="compositionally biased region" description="Low complexity" evidence="19">
    <location>
        <begin position="462"/>
        <end position="473"/>
    </location>
</feature>
<keyword evidence="24" id="KW-1185">Reference proteome</keyword>
<feature type="region of interest" description="Disordered" evidence="19">
    <location>
        <begin position="1863"/>
        <end position="1889"/>
    </location>
</feature>
<feature type="transmembrane region" description="Helical" evidence="17">
    <location>
        <begin position="1964"/>
        <end position="1986"/>
    </location>
</feature>
<comment type="caution">
    <text evidence="17">Lacks conserved residue(s) required for the propagation of feature annotation.</text>
</comment>
<evidence type="ECO:0000256" key="19">
    <source>
        <dbReference type="SAM" id="MobiDB-lite"/>
    </source>
</evidence>
<evidence type="ECO:0000256" key="2">
    <source>
        <dbReference type="ARBA" id="ARBA00022448"/>
    </source>
</evidence>
<dbReference type="InterPro" id="IPR024583">
    <property type="entry name" value="Na_trans_cytopl"/>
</dbReference>
<keyword evidence="18" id="KW-0175">Coiled coil</keyword>
<evidence type="ECO:0000256" key="4">
    <source>
        <dbReference type="ARBA" id="ARBA00022475"/>
    </source>
</evidence>
<comment type="catalytic activity">
    <reaction evidence="16">
        <text>Na(+)(in) = Na(+)(out)</text>
        <dbReference type="Rhea" id="RHEA:34963"/>
        <dbReference type="ChEBI" id="CHEBI:29101"/>
    </reaction>
</comment>
<gene>
    <name evidence="23" type="ORF">PECUL_23A028118</name>
</gene>
<evidence type="ECO:0000256" key="17">
    <source>
        <dbReference type="RuleBase" id="RU361132"/>
    </source>
</evidence>
<feature type="transmembrane region" description="Helical" evidence="17">
    <location>
        <begin position="3102"/>
        <end position="3120"/>
    </location>
</feature>
<dbReference type="SUPFAM" id="SSF81324">
    <property type="entry name" value="Voltage-gated potassium channels"/>
    <property type="match status" value="8"/>
</dbReference>
<evidence type="ECO:0000256" key="16">
    <source>
        <dbReference type="ARBA" id="ARBA00036239"/>
    </source>
</evidence>
<feature type="transmembrane region" description="Helical" evidence="17">
    <location>
        <begin position="714"/>
        <end position="737"/>
    </location>
</feature>
<comment type="function">
    <text evidence="17">Mediates the voltage-dependent sodium ion permeability of excitable membranes. Assuming opened or closed conformations in response to the voltage difference across the membrane, the protein forms a sodium-selective channel through which Na(+) ions may pass in accordance with their electrochemical gradient.</text>
</comment>
<feature type="region of interest" description="Disordered" evidence="19">
    <location>
        <begin position="27"/>
        <end position="57"/>
    </location>
</feature>
<keyword evidence="15 17" id="KW-0407">Ion channel</keyword>
<comment type="similarity">
    <text evidence="17">Belongs to the sodium channel (TC 1.A.1.10) family.</text>
</comment>
<feature type="compositionally biased region" description="Basic and acidic residues" evidence="19">
    <location>
        <begin position="526"/>
        <end position="538"/>
    </location>
</feature>
<feature type="region of interest" description="Disordered" evidence="19">
    <location>
        <begin position="519"/>
        <end position="538"/>
    </location>
</feature>